<gene>
    <name evidence="1" type="ORF">CEP68_07615</name>
</gene>
<name>A0A1Z3U825_BREVE</name>
<dbReference type="RefSeq" id="WP_088582575.1">
    <property type="nucleotide sequence ID" value="NZ_CP022048.2"/>
</dbReference>
<evidence type="ECO:0008006" key="3">
    <source>
        <dbReference type="Google" id="ProtNLM"/>
    </source>
</evidence>
<evidence type="ECO:0000313" key="2">
    <source>
        <dbReference type="Proteomes" id="UP000197050"/>
    </source>
</evidence>
<dbReference type="EMBL" id="CP022048">
    <property type="protein sequence ID" value="ASE39382.1"/>
    <property type="molecule type" value="Genomic_DNA"/>
</dbReference>
<dbReference type="Proteomes" id="UP000197050">
    <property type="component" value="Chromosome"/>
</dbReference>
<dbReference type="AlphaFoldDB" id="A0A1Z3U825"/>
<protein>
    <recommendedName>
        <fullName evidence="3">Lipoprotein</fullName>
    </recommendedName>
</protein>
<organism evidence="1 2">
    <name type="scientific">Brevundimonas vesicularis</name>
    <name type="common">Pseudomonas vesicularis</name>
    <dbReference type="NCBI Taxonomy" id="41276"/>
    <lineage>
        <taxon>Bacteria</taxon>
        <taxon>Pseudomonadati</taxon>
        <taxon>Pseudomonadota</taxon>
        <taxon>Alphaproteobacteria</taxon>
        <taxon>Caulobacterales</taxon>
        <taxon>Caulobacteraceae</taxon>
        <taxon>Brevundimonas</taxon>
    </lineage>
</organism>
<reference evidence="2" key="1">
    <citation type="submission" date="2017-06" db="EMBL/GenBank/DDBJ databases">
        <title>FDA dAtabase for Regulatory Grade micrObial Sequences (FDA-ARGOS): Supporting development and validation of Infectious Disease Dx tests.</title>
        <authorList>
            <person name="Minogue T."/>
            <person name="Wolcott M."/>
            <person name="Wasieloski L."/>
            <person name="Aguilar W."/>
            <person name="Moore D."/>
            <person name="Tallon L."/>
            <person name="Sadzewicz L."/>
            <person name="Sengamalay N."/>
            <person name="Ott S."/>
            <person name="Godinez A."/>
            <person name="Nagaraj S."/>
            <person name="Nadendla S."/>
            <person name="Geyer C."/>
            <person name="Sichtig H."/>
        </authorList>
    </citation>
    <scope>NUCLEOTIDE SEQUENCE [LARGE SCALE GENOMIC DNA]</scope>
    <source>
        <strain evidence="2">FDAARGOS_289</strain>
    </source>
</reference>
<dbReference type="KEGG" id="bvc:CEP68_07615"/>
<accession>A0A1Z3U825</accession>
<dbReference type="PROSITE" id="PS51257">
    <property type="entry name" value="PROKAR_LIPOPROTEIN"/>
    <property type="match status" value="1"/>
</dbReference>
<sequence length="163" mass="16858">MRATIASILFAFTMVGCGPAETPTQPAAEPSTAAPPVAYRTLADDGRLVIDFECQNASPDCATSTIAKAEADAIGGGKSGEMLVNVRGPDLANYQLVGVIAPSDQPVLDRYRWNGGGVAGRSAVATWCLANDPNAPLCNGLAADASVCTALVEGDLKRFCEKR</sequence>
<dbReference type="GeneID" id="34014325"/>
<proteinExistence type="predicted"/>
<evidence type="ECO:0000313" key="1">
    <source>
        <dbReference type="EMBL" id="ASE39382.1"/>
    </source>
</evidence>